<keyword evidence="10" id="KW-1185">Reference proteome</keyword>
<keyword evidence="3 6" id="KW-0812">Transmembrane</keyword>
<reference evidence="9 10" key="1">
    <citation type="submission" date="2016-01" db="EMBL/GenBank/DDBJ databases">
        <authorList>
            <person name="McClelland M."/>
            <person name="Jain A."/>
            <person name="Saraogi P."/>
            <person name="Mendelson R."/>
            <person name="Westerman R."/>
            <person name="SanMiguel P."/>
            <person name="Csonka L."/>
        </authorList>
    </citation>
    <scope>NUCLEOTIDE SEQUENCE [LARGE SCALE GENOMIC DNA]</scope>
    <source>
        <strain evidence="9 10">R-53146</strain>
    </source>
</reference>
<dbReference type="OrthoDB" id="9811718at2"/>
<evidence type="ECO:0000256" key="3">
    <source>
        <dbReference type="ARBA" id="ARBA00022692"/>
    </source>
</evidence>
<feature type="transmembrane region" description="Helical" evidence="7">
    <location>
        <begin position="159"/>
        <end position="181"/>
    </location>
</feature>
<dbReference type="GO" id="GO:0015990">
    <property type="term" value="P:electron transport coupled proton transport"/>
    <property type="evidence" value="ECO:0007669"/>
    <property type="project" value="TreeGrafter"/>
</dbReference>
<evidence type="ECO:0000256" key="1">
    <source>
        <dbReference type="ARBA" id="ARBA00004127"/>
    </source>
</evidence>
<organism evidence="9 10">
    <name type="scientific">Apibacter mensalis</name>
    <dbReference type="NCBI Taxonomy" id="1586267"/>
    <lineage>
        <taxon>Bacteria</taxon>
        <taxon>Pseudomonadati</taxon>
        <taxon>Bacteroidota</taxon>
        <taxon>Flavobacteriia</taxon>
        <taxon>Flavobacteriales</taxon>
        <taxon>Weeksellaceae</taxon>
        <taxon>Apibacter</taxon>
    </lineage>
</organism>
<dbReference type="GO" id="GO:0012505">
    <property type="term" value="C:endomembrane system"/>
    <property type="evidence" value="ECO:0007669"/>
    <property type="project" value="UniProtKB-SubCell"/>
</dbReference>
<dbReference type="PRINTS" id="PR01437">
    <property type="entry name" value="NUOXDRDTASE4"/>
</dbReference>
<dbReference type="PANTHER" id="PTHR43507">
    <property type="entry name" value="NADH-UBIQUINONE OXIDOREDUCTASE CHAIN 4"/>
    <property type="match status" value="1"/>
</dbReference>
<evidence type="ECO:0000256" key="7">
    <source>
        <dbReference type="SAM" id="Phobius"/>
    </source>
</evidence>
<dbReference type="InterPro" id="IPR001750">
    <property type="entry name" value="ND/Mrp_TM"/>
</dbReference>
<dbReference type="GO" id="GO:0016020">
    <property type="term" value="C:membrane"/>
    <property type="evidence" value="ECO:0007669"/>
    <property type="project" value="UniProtKB-SubCell"/>
</dbReference>
<proteinExistence type="inferred from homology"/>
<dbReference type="PANTHER" id="PTHR43507:SF1">
    <property type="entry name" value="NADH-UBIQUINONE OXIDOREDUCTASE CHAIN 4"/>
    <property type="match status" value="1"/>
</dbReference>
<comment type="subcellular location">
    <subcellularLocation>
        <location evidence="1">Endomembrane system</location>
        <topology evidence="1">Multi-pass membrane protein</topology>
    </subcellularLocation>
    <subcellularLocation>
        <location evidence="6">Membrane</location>
        <topology evidence="6">Multi-pass membrane protein</topology>
    </subcellularLocation>
</comment>
<dbReference type="EMBL" id="FCOR01000001">
    <property type="protein sequence ID" value="CVK15310.1"/>
    <property type="molecule type" value="Genomic_DNA"/>
</dbReference>
<feature type="transmembrane region" description="Helical" evidence="7">
    <location>
        <begin position="448"/>
        <end position="470"/>
    </location>
</feature>
<evidence type="ECO:0000256" key="2">
    <source>
        <dbReference type="ARBA" id="ARBA00009025"/>
    </source>
</evidence>
<feature type="transmembrane region" description="Helical" evidence="7">
    <location>
        <begin position="372"/>
        <end position="394"/>
    </location>
</feature>
<feature type="transmembrane region" description="Helical" evidence="7">
    <location>
        <begin position="294"/>
        <end position="314"/>
    </location>
</feature>
<dbReference type="Proteomes" id="UP000182761">
    <property type="component" value="Unassembled WGS sequence"/>
</dbReference>
<dbReference type="InterPro" id="IPR003918">
    <property type="entry name" value="NADH_UbQ_OxRdtase"/>
</dbReference>
<gene>
    <name evidence="9" type="ORF">Ga0061079_101122</name>
</gene>
<dbReference type="GO" id="GO:0042773">
    <property type="term" value="P:ATP synthesis coupled electron transport"/>
    <property type="evidence" value="ECO:0007669"/>
    <property type="project" value="InterPro"/>
</dbReference>
<feature type="transmembrane region" description="Helical" evidence="7">
    <location>
        <begin position="267"/>
        <end position="287"/>
    </location>
</feature>
<evidence type="ECO:0000313" key="9">
    <source>
        <dbReference type="EMBL" id="CVK15310.1"/>
    </source>
</evidence>
<name>A0A0X3ALQ2_9FLAO</name>
<feature type="transmembrane region" description="Helical" evidence="7">
    <location>
        <begin position="129"/>
        <end position="147"/>
    </location>
</feature>
<dbReference type="InterPro" id="IPR010227">
    <property type="entry name" value="NADH_Q_OxRdtase_chainM/4"/>
</dbReference>
<accession>A0A0X3ALQ2</accession>
<dbReference type="RefSeq" id="WP_055424542.1">
    <property type="nucleotide sequence ID" value="NZ_FCOR01000001.1"/>
</dbReference>
<feature type="transmembrane region" description="Helical" evidence="7">
    <location>
        <begin position="234"/>
        <end position="255"/>
    </location>
</feature>
<evidence type="ECO:0000313" key="10">
    <source>
        <dbReference type="Proteomes" id="UP000182761"/>
    </source>
</evidence>
<dbReference type="GO" id="GO:0048039">
    <property type="term" value="F:ubiquinone binding"/>
    <property type="evidence" value="ECO:0007669"/>
    <property type="project" value="TreeGrafter"/>
</dbReference>
<sequence length="490" mass="53716">MLTLAVLLLPIIGSGLLFTLRGNVSKYLAFIIAISELVLTAIIWYNFKADSGFQFEFGKELYFSPIKSTLHFGVDGLTLLMLLLTNILTPIIIYSSLKDKRPSSFYALILLMQFGLLGIFTSLDGLMFYIFWEVTLIPIWFICGIFGTGENKLKINYKFFIYTFFGSLFMLVALIYIYLQAGAFDLNALYSVKISSQAQTFIFWMFFLAFAIKLPIFPFHTWQADTYTMAPTQGSMLLSGIMLKMGVFGIIRYLLPLSPEAVGGTSGSIALILSIIGIVYASLIAIVQKDIKRLIAFSSMAHVGLIAAGIFASALVSKHCGVDITGIEGASIQMLAHGVNVVGLFYVADILIKKFGTKDLSKMGGLATKAPFLAVLFMIISVGTMAVPLTNAFIGEFLLLKSIFTLSIWGAIIAGLTLILCAVYVTKMYGMSMFGKGNREFLEGQKDICLQTKLGLIVITVLIIVCGIYPQPLLSLSSQTAQQVISLLVK</sequence>
<evidence type="ECO:0000259" key="8">
    <source>
        <dbReference type="Pfam" id="PF00361"/>
    </source>
</evidence>
<feature type="transmembrane region" description="Helical" evidence="7">
    <location>
        <begin position="406"/>
        <end position="427"/>
    </location>
</feature>
<dbReference type="STRING" id="1586267.GCA_001418685_00122"/>
<evidence type="ECO:0000256" key="6">
    <source>
        <dbReference type="RuleBase" id="RU000320"/>
    </source>
</evidence>
<keyword evidence="5 7" id="KW-0472">Membrane</keyword>
<dbReference type="GO" id="GO:0008137">
    <property type="term" value="F:NADH dehydrogenase (ubiquinone) activity"/>
    <property type="evidence" value="ECO:0007669"/>
    <property type="project" value="InterPro"/>
</dbReference>
<feature type="transmembrane region" description="Helical" evidence="7">
    <location>
        <begin position="105"/>
        <end position="123"/>
    </location>
</feature>
<feature type="transmembrane region" description="Helical" evidence="7">
    <location>
        <begin position="201"/>
        <end position="222"/>
    </location>
</feature>
<feature type="transmembrane region" description="Helical" evidence="7">
    <location>
        <begin position="27"/>
        <end position="47"/>
    </location>
</feature>
<dbReference type="NCBIfam" id="TIGR01972">
    <property type="entry name" value="NDH_I_M"/>
    <property type="match status" value="1"/>
</dbReference>
<feature type="transmembrane region" description="Helical" evidence="7">
    <location>
        <begin position="334"/>
        <end position="352"/>
    </location>
</feature>
<protein>
    <submittedName>
        <fullName evidence="9">NADH-quinone oxidoreductase subunit M</fullName>
    </submittedName>
</protein>
<evidence type="ECO:0000256" key="4">
    <source>
        <dbReference type="ARBA" id="ARBA00022989"/>
    </source>
</evidence>
<feature type="domain" description="NADH:quinone oxidoreductase/Mrp antiporter transmembrane" evidence="8">
    <location>
        <begin position="124"/>
        <end position="418"/>
    </location>
</feature>
<dbReference type="GO" id="GO:0003954">
    <property type="term" value="F:NADH dehydrogenase activity"/>
    <property type="evidence" value="ECO:0007669"/>
    <property type="project" value="TreeGrafter"/>
</dbReference>
<dbReference type="AlphaFoldDB" id="A0A0X3ALQ2"/>
<dbReference type="Pfam" id="PF00361">
    <property type="entry name" value="Proton_antipo_M"/>
    <property type="match status" value="1"/>
</dbReference>
<keyword evidence="4 7" id="KW-1133">Transmembrane helix</keyword>
<evidence type="ECO:0000256" key="5">
    <source>
        <dbReference type="ARBA" id="ARBA00023136"/>
    </source>
</evidence>
<comment type="similarity">
    <text evidence="2">Belongs to the complex I subunit 4 family.</text>
</comment>